<feature type="compositionally biased region" description="Pro residues" evidence="9">
    <location>
        <begin position="774"/>
        <end position="785"/>
    </location>
</feature>
<evidence type="ECO:0000256" key="7">
    <source>
        <dbReference type="ARBA" id="ARBA00034000"/>
    </source>
</evidence>
<dbReference type="InterPro" id="IPR050396">
    <property type="entry name" value="Glycosyltr_51/Transpeptidase"/>
</dbReference>
<dbReference type="CDD" id="cd06577">
    <property type="entry name" value="PASTA_pknB"/>
    <property type="match status" value="1"/>
</dbReference>
<evidence type="ECO:0000256" key="10">
    <source>
        <dbReference type="SAM" id="Phobius"/>
    </source>
</evidence>
<evidence type="ECO:0000256" key="9">
    <source>
        <dbReference type="SAM" id="MobiDB-lite"/>
    </source>
</evidence>
<comment type="catalytic activity">
    <reaction evidence="7">
        <text>Preferential cleavage: (Ac)2-L-Lys-D-Ala-|-D-Ala. Also transpeptidation of peptidyl-alanyl moieties that are N-acyl substituents of D-alanine.</text>
        <dbReference type="EC" id="3.4.16.4"/>
    </reaction>
</comment>
<dbReference type="SUPFAM" id="SSF53955">
    <property type="entry name" value="Lysozyme-like"/>
    <property type="match status" value="1"/>
</dbReference>
<protein>
    <submittedName>
        <fullName evidence="12">Transglycosylase domain-containing protein</fullName>
    </submittedName>
</protein>
<feature type="domain" description="PASTA" evidence="11">
    <location>
        <begin position="705"/>
        <end position="770"/>
    </location>
</feature>
<feature type="transmembrane region" description="Helical" evidence="10">
    <location>
        <begin position="12"/>
        <end position="38"/>
    </location>
</feature>
<evidence type="ECO:0000256" key="3">
    <source>
        <dbReference type="ARBA" id="ARBA00022676"/>
    </source>
</evidence>
<dbReference type="Gene3D" id="3.40.710.10">
    <property type="entry name" value="DD-peptidase/beta-lactamase superfamily"/>
    <property type="match status" value="1"/>
</dbReference>
<dbReference type="RefSeq" id="WP_345715896.1">
    <property type="nucleotide sequence ID" value="NZ_BAABFP010000004.1"/>
</dbReference>
<keyword evidence="5" id="KW-0378">Hydrolase</keyword>
<dbReference type="Pfam" id="PF03793">
    <property type="entry name" value="PASTA"/>
    <property type="match status" value="1"/>
</dbReference>
<keyword evidence="10" id="KW-0812">Transmembrane</keyword>
<feature type="compositionally biased region" description="Polar residues" evidence="9">
    <location>
        <begin position="759"/>
        <end position="768"/>
    </location>
</feature>
<dbReference type="InterPro" id="IPR005543">
    <property type="entry name" value="PASTA_dom"/>
</dbReference>
<gene>
    <name evidence="12" type="ORF">ACFQDO_08085</name>
</gene>
<keyword evidence="6" id="KW-0511">Multifunctional enzyme</keyword>
<dbReference type="Gene3D" id="3.30.10.20">
    <property type="match status" value="1"/>
</dbReference>
<dbReference type="Pfam" id="PF00912">
    <property type="entry name" value="Transgly"/>
    <property type="match status" value="1"/>
</dbReference>
<evidence type="ECO:0000256" key="8">
    <source>
        <dbReference type="ARBA" id="ARBA00049902"/>
    </source>
</evidence>
<comment type="caution">
    <text evidence="12">The sequence shown here is derived from an EMBL/GenBank/DDBJ whole genome shotgun (WGS) entry which is preliminary data.</text>
</comment>
<dbReference type="Gene3D" id="1.10.3810.10">
    <property type="entry name" value="Biosynthetic peptidoglycan transglycosylase-like"/>
    <property type="match status" value="1"/>
</dbReference>
<evidence type="ECO:0000256" key="6">
    <source>
        <dbReference type="ARBA" id="ARBA00023268"/>
    </source>
</evidence>
<keyword evidence="10" id="KW-0472">Membrane</keyword>
<dbReference type="InterPro" id="IPR001460">
    <property type="entry name" value="PCN-bd_Tpept"/>
</dbReference>
<keyword evidence="4" id="KW-0808">Transferase</keyword>
<name>A0ABW1JE42_9ACTN</name>
<dbReference type="PANTHER" id="PTHR32282">
    <property type="entry name" value="BINDING PROTEIN TRANSPEPTIDASE, PUTATIVE-RELATED"/>
    <property type="match status" value="1"/>
</dbReference>
<dbReference type="EMBL" id="JBHSRD010000003">
    <property type="protein sequence ID" value="MFC6007088.1"/>
    <property type="molecule type" value="Genomic_DNA"/>
</dbReference>
<dbReference type="InterPro" id="IPR023346">
    <property type="entry name" value="Lysozyme-like_dom_sf"/>
</dbReference>
<evidence type="ECO:0000313" key="13">
    <source>
        <dbReference type="Proteomes" id="UP001596189"/>
    </source>
</evidence>
<sequence>MTMRTDDRGSGFAGIIALLAAFIGTALVAGLIGAGLFMPSVGAAGATARSGVEFFDALPTEFEQSPLAQQSRILDADDHVIATFYNENRIVVPLKKVAMIMQNAQIAIEDTRFREHGGIDPKGVLRAAVSNAQSGESGQGASTLTQQFVKLTLQENALSAGDEEGALAAVDKNFGRKLQEMKYAITLEKNMTKDEILQGYLNIAYYGDGAYGVETAARHYFSTTAAKLTLPQAAMLAGLVQQPGRFDPRKNPKAALARRNIVLDRMLQTKVITQKQHDAAVKTKIGLKVRPAGNGCDTSPYPYFCDYIYNQVLDSKTFGPTTAARRALMMRGGLTIKTTLQPAAQKQAQKAVSSKVAPTNKSKVAAAMSVVEPGTGKVLAMVQSTRYGRTKGKTTVNYNVDKTYNGGSGFQTGSTFKAFTLAAALDDGQSLNSIVDAPPGKYKFQRSEFKPGSCEDLRPSNYDPGNSEGHERGPMTLADATAHSVNTAFVRLEAEVGICKVADIASNLGVHLAQPSAADQPDGKPSSDIRPYGSLTLGIETIAPLTMASAYAAFAADGQYCPPVSITSATTLGGKKIALPKSACDQAIKEDVARGVTSALQGVLTHGTAAGRGIGRPAAGKTGTTNNSTDLWFIGYTPQLAAAVWFGHPNASKPMKNINTGKGSYGGQLYGATVSAPIWQSFMKAASAKLAVENFGKPSSKMTYGERITVPSVTGQSIEAATRTLEGAGFSVSVGAPKPSAVPAGQVAESSPGAGSRATAGTTVTIYPSTGVPPATPNQPGPGNTPNPTITGFPNPNPTHTRKPR</sequence>
<evidence type="ECO:0000256" key="5">
    <source>
        <dbReference type="ARBA" id="ARBA00022801"/>
    </source>
</evidence>
<feature type="region of interest" description="Disordered" evidence="9">
    <location>
        <begin position="738"/>
        <end position="805"/>
    </location>
</feature>
<dbReference type="Pfam" id="PF00905">
    <property type="entry name" value="Transpeptidase"/>
    <property type="match status" value="1"/>
</dbReference>
<dbReference type="Proteomes" id="UP001596189">
    <property type="component" value="Unassembled WGS sequence"/>
</dbReference>
<dbReference type="PANTHER" id="PTHR32282:SF33">
    <property type="entry name" value="PEPTIDOGLYCAN GLYCOSYLTRANSFERASE"/>
    <property type="match status" value="1"/>
</dbReference>
<reference evidence="13" key="1">
    <citation type="journal article" date="2019" name="Int. J. Syst. Evol. Microbiol.">
        <title>The Global Catalogue of Microorganisms (GCM) 10K type strain sequencing project: providing services to taxonomists for standard genome sequencing and annotation.</title>
        <authorList>
            <consortium name="The Broad Institute Genomics Platform"/>
            <consortium name="The Broad Institute Genome Sequencing Center for Infectious Disease"/>
            <person name="Wu L."/>
            <person name="Ma J."/>
        </authorList>
    </citation>
    <scope>NUCLEOTIDE SEQUENCE [LARGE SCALE GENOMIC DNA]</scope>
    <source>
        <strain evidence="13">KACC 14249</strain>
    </source>
</reference>
<dbReference type="SUPFAM" id="SSF56601">
    <property type="entry name" value="beta-lactamase/transpeptidase-like"/>
    <property type="match status" value="1"/>
</dbReference>
<dbReference type="SMART" id="SM00740">
    <property type="entry name" value="PASTA"/>
    <property type="match status" value="1"/>
</dbReference>
<dbReference type="PROSITE" id="PS51178">
    <property type="entry name" value="PASTA"/>
    <property type="match status" value="1"/>
</dbReference>
<dbReference type="InterPro" id="IPR001264">
    <property type="entry name" value="Glyco_trans_51"/>
</dbReference>
<keyword evidence="10" id="KW-1133">Transmembrane helix</keyword>
<dbReference type="InterPro" id="IPR036950">
    <property type="entry name" value="PBP_transglycosylase"/>
</dbReference>
<proteinExistence type="predicted"/>
<keyword evidence="13" id="KW-1185">Reference proteome</keyword>
<evidence type="ECO:0000259" key="11">
    <source>
        <dbReference type="PROSITE" id="PS51178"/>
    </source>
</evidence>
<evidence type="ECO:0000256" key="2">
    <source>
        <dbReference type="ARBA" id="ARBA00022670"/>
    </source>
</evidence>
<accession>A0ABW1JE42</accession>
<keyword evidence="3" id="KW-0328">Glycosyltransferase</keyword>
<organism evidence="12 13">
    <name type="scientific">Angustibacter luteus</name>
    <dbReference type="NCBI Taxonomy" id="658456"/>
    <lineage>
        <taxon>Bacteria</taxon>
        <taxon>Bacillati</taxon>
        <taxon>Actinomycetota</taxon>
        <taxon>Actinomycetes</taxon>
        <taxon>Kineosporiales</taxon>
        <taxon>Kineosporiaceae</taxon>
    </lineage>
</organism>
<feature type="compositionally biased region" description="Basic and acidic residues" evidence="9">
    <location>
        <begin position="446"/>
        <end position="458"/>
    </location>
</feature>
<keyword evidence="2" id="KW-0645">Protease</keyword>
<keyword evidence="1" id="KW-0121">Carboxypeptidase</keyword>
<feature type="region of interest" description="Disordered" evidence="9">
    <location>
        <begin position="446"/>
        <end position="472"/>
    </location>
</feature>
<dbReference type="InterPro" id="IPR012338">
    <property type="entry name" value="Beta-lactam/transpept-like"/>
</dbReference>
<evidence type="ECO:0000256" key="4">
    <source>
        <dbReference type="ARBA" id="ARBA00022679"/>
    </source>
</evidence>
<evidence type="ECO:0000313" key="12">
    <source>
        <dbReference type="EMBL" id="MFC6007088.1"/>
    </source>
</evidence>
<comment type="catalytic activity">
    <reaction evidence="8">
        <text>[GlcNAc-(1-&gt;4)-Mur2Ac(oyl-L-Ala-gamma-D-Glu-L-Lys-D-Ala-D-Ala)](n)-di-trans,octa-cis-undecaprenyl diphosphate + beta-D-GlcNAc-(1-&gt;4)-Mur2Ac(oyl-L-Ala-gamma-D-Glu-L-Lys-D-Ala-D-Ala)-di-trans,octa-cis-undecaprenyl diphosphate = [GlcNAc-(1-&gt;4)-Mur2Ac(oyl-L-Ala-gamma-D-Glu-L-Lys-D-Ala-D-Ala)](n+1)-di-trans,octa-cis-undecaprenyl diphosphate + di-trans,octa-cis-undecaprenyl diphosphate + H(+)</text>
        <dbReference type="Rhea" id="RHEA:23708"/>
        <dbReference type="Rhea" id="RHEA-COMP:9602"/>
        <dbReference type="Rhea" id="RHEA-COMP:9603"/>
        <dbReference type="ChEBI" id="CHEBI:15378"/>
        <dbReference type="ChEBI" id="CHEBI:58405"/>
        <dbReference type="ChEBI" id="CHEBI:60033"/>
        <dbReference type="ChEBI" id="CHEBI:78435"/>
        <dbReference type="EC" id="2.4.99.28"/>
    </reaction>
</comment>
<evidence type="ECO:0000256" key="1">
    <source>
        <dbReference type="ARBA" id="ARBA00022645"/>
    </source>
</evidence>